<keyword evidence="2" id="KW-0378">Hydrolase</keyword>
<dbReference type="CDD" id="cd18793">
    <property type="entry name" value="SF2_C_SNF"/>
    <property type="match status" value="1"/>
</dbReference>
<dbReference type="GO" id="GO:0008094">
    <property type="term" value="F:ATP-dependent activity, acting on DNA"/>
    <property type="evidence" value="ECO:0007669"/>
    <property type="project" value="TreeGrafter"/>
</dbReference>
<dbReference type="PANTHER" id="PTHR45626">
    <property type="entry name" value="TRANSCRIPTION TERMINATION FACTOR 2-RELATED"/>
    <property type="match status" value="1"/>
</dbReference>
<evidence type="ECO:0008006" key="10">
    <source>
        <dbReference type="Google" id="ProtNLM"/>
    </source>
</evidence>
<protein>
    <recommendedName>
        <fullName evidence="10">Helicase C-terminal domain-containing protein</fullName>
    </recommendedName>
</protein>
<dbReference type="GO" id="GO:0008270">
    <property type="term" value="F:zinc ion binding"/>
    <property type="evidence" value="ECO:0007669"/>
    <property type="project" value="UniProtKB-KW"/>
</dbReference>
<dbReference type="InterPro" id="IPR050628">
    <property type="entry name" value="SNF2_RAD54_helicase_TF"/>
</dbReference>
<name>A0A0D2AAS8_9EURO</name>
<gene>
    <name evidence="8" type="ORF">PV07_12710</name>
</gene>
<sequence length="277" mass="30444">FHWAKSRNTRDAREDALNSAGTDGEVKCSACEQTVHVVLTNRPSGLSDKCAHILCSECQEGTGDSCPVCEATLRPLKHQRPPEIGIPQSRLHQGDLRSEGCSSKMVALAEDLRGAAAAGDKSIVFSCWTTTLDLIGQHLKAWGITFERIDGEHSVEHRQDVLARFGADPLVPVLIMTTGVGAFGLSIIAANRVFLVEPQWNPSVEAQAIGRTIRIGQQKAVLVTRYVVENSVEEDIRQLRRRKEDKAKMISEDRDPADTKTACRRKSLEKCICGQTT</sequence>
<dbReference type="Gene3D" id="3.40.50.300">
    <property type="entry name" value="P-loop containing nucleotide triphosphate hydrolases"/>
    <property type="match status" value="1"/>
</dbReference>
<evidence type="ECO:0000256" key="1">
    <source>
        <dbReference type="ARBA" id="ARBA00022741"/>
    </source>
</evidence>
<dbReference type="EMBL" id="KN847117">
    <property type="protein sequence ID" value="KIW21877.1"/>
    <property type="molecule type" value="Genomic_DNA"/>
</dbReference>
<dbReference type="InterPro" id="IPR001841">
    <property type="entry name" value="Znf_RING"/>
</dbReference>
<organism evidence="8 9">
    <name type="scientific">Cladophialophora immunda</name>
    <dbReference type="NCBI Taxonomy" id="569365"/>
    <lineage>
        <taxon>Eukaryota</taxon>
        <taxon>Fungi</taxon>
        <taxon>Dikarya</taxon>
        <taxon>Ascomycota</taxon>
        <taxon>Pezizomycotina</taxon>
        <taxon>Eurotiomycetes</taxon>
        <taxon>Chaetothyriomycetidae</taxon>
        <taxon>Chaetothyriales</taxon>
        <taxon>Herpotrichiellaceae</taxon>
        <taxon>Cladophialophora</taxon>
    </lineage>
</organism>
<dbReference type="GO" id="GO:0006281">
    <property type="term" value="P:DNA repair"/>
    <property type="evidence" value="ECO:0007669"/>
    <property type="project" value="TreeGrafter"/>
</dbReference>
<evidence type="ECO:0000256" key="5">
    <source>
        <dbReference type="SAM" id="MobiDB-lite"/>
    </source>
</evidence>
<accession>A0A0D2AAS8</accession>
<feature type="domain" description="RING-type" evidence="6">
    <location>
        <begin position="28"/>
        <end position="70"/>
    </location>
</feature>
<keyword evidence="9" id="KW-1185">Reference proteome</keyword>
<dbReference type="Proteomes" id="UP000054466">
    <property type="component" value="Unassembled WGS sequence"/>
</dbReference>
<dbReference type="STRING" id="569365.A0A0D2AAS8"/>
<evidence type="ECO:0000259" key="6">
    <source>
        <dbReference type="PROSITE" id="PS50089"/>
    </source>
</evidence>
<feature type="region of interest" description="Disordered" evidence="5">
    <location>
        <begin position="1"/>
        <end position="22"/>
    </location>
</feature>
<evidence type="ECO:0000259" key="7">
    <source>
        <dbReference type="PROSITE" id="PS51194"/>
    </source>
</evidence>
<evidence type="ECO:0000256" key="2">
    <source>
        <dbReference type="ARBA" id="ARBA00022801"/>
    </source>
</evidence>
<feature type="non-terminal residue" evidence="8">
    <location>
        <position position="1"/>
    </location>
</feature>
<keyword evidence="4" id="KW-0863">Zinc-finger</keyword>
<dbReference type="SMART" id="SM00490">
    <property type="entry name" value="HELICc"/>
    <property type="match status" value="1"/>
</dbReference>
<dbReference type="SUPFAM" id="SSF57850">
    <property type="entry name" value="RING/U-box"/>
    <property type="match status" value="1"/>
</dbReference>
<evidence type="ECO:0000313" key="9">
    <source>
        <dbReference type="Proteomes" id="UP000054466"/>
    </source>
</evidence>
<dbReference type="PROSITE" id="PS50089">
    <property type="entry name" value="ZF_RING_2"/>
    <property type="match status" value="1"/>
</dbReference>
<keyword evidence="4" id="KW-0862">Zinc</keyword>
<dbReference type="GO" id="GO:0005524">
    <property type="term" value="F:ATP binding"/>
    <property type="evidence" value="ECO:0007669"/>
    <property type="project" value="UniProtKB-KW"/>
</dbReference>
<dbReference type="InterPro" id="IPR027417">
    <property type="entry name" value="P-loop_NTPase"/>
</dbReference>
<dbReference type="OrthoDB" id="448448at2759"/>
<dbReference type="VEuPathDB" id="FungiDB:PV07_12710"/>
<dbReference type="InterPro" id="IPR049730">
    <property type="entry name" value="SNF2/RAD54-like_C"/>
</dbReference>
<dbReference type="PANTHER" id="PTHR45626:SF22">
    <property type="entry name" value="DNA REPAIR PROTEIN RAD5"/>
    <property type="match status" value="1"/>
</dbReference>
<keyword evidence="1" id="KW-0547">Nucleotide-binding</keyword>
<dbReference type="GO" id="GO:0005634">
    <property type="term" value="C:nucleus"/>
    <property type="evidence" value="ECO:0007669"/>
    <property type="project" value="TreeGrafter"/>
</dbReference>
<keyword evidence="3" id="KW-0067">ATP-binding</keyword>
<proteinExistence type="predicted"/>
<keyword evidence="4" id="KW-0479">Metal-binding</keyword>
<dbReference type="RefSeq" id="XP_016242093.1">
    <property type="nucleotide sequence ID" value="XM_016400260.1"/>
</dbReference>
<dbReference type="Pfam" id="PF00271">
    <property type="entry name" value="Helicase_C"/>
    <property type="match status" value="1"/>
</dbReference>
<reference evidence="8 9" key="1">
    <citation type="submission" date="2015-01" db="EMBL/GenBank/DDBJ databases">
        <title>The Genome Sequence of Cladophialophora immunda CBS83496.</title>
        <authorList>
            <consortium name="The Broad Institute Genomics Platform"/>
            <person name="Cuomo C."/>
            <person name="de Hoog S."/>
            <person name="Gorbushina A."/>
            <person name="Stielow B."/>
            <person name="Teixiera M."/>
            <person name="Abouelleil A."/>
            <person name="Chapman S.B."/>
            <person name="Priest M."/>
            <person name="Young S.K."/>
            <person name="Wortman J."/>
            <person name="Nusbaum C."/>
            <person name="Birren B."/>
        </authorList>
    </citation>
    <scope>NUCLEOTIDE SEQUENCE [LARGE SCALE GENOMIC DNA]</scope>
    <source>
        <strain evidence="8 9">CBS 83496</strain>
    </source>
</reference>
<dbReference type="SUPFAM" id="SSF52540">
    <property type="entry name" value="P-loop containing nucleoside triphosphate hydrolases"/>
    <property type="match status" value="1"/>
</dbReference>
<dbReference type="HOGENOM" id="CLU_1006657_0_0_1"/>
<dbReference type="InterPro" id="IPR001650">
    <property type="entry name" value="Helicase_C-like"/>
</dbReference>
<dbReference type="PROSITE" id="PS51194">
    <property type="entry name" value="HELICASE_CTER"/>
    <property type="match status" value="1"/>
</dbReference>
<dbReference type="GO" id="GO:0016787">
    <property type="term" value="F:hydrolase activity"/>
    <property type="evidence" value="ECO:0007669"/>
    <property type="project" value="UniProtKB-KW"/>
</dbReference>
<feature type="domain" description="Helicase C-terminal" evidence="7">
    <location>
        <begin position="100"/>
        <end position="262"/>
    </location>
</feature>
<evidence type="ECO:0000313" key="8">
    <source>
        <dbReference type="EMBL" id="KIW21877.1"/>
    </source>
</evidence>
<evidence type="ECO:0000256" key="3">
    <source>
        <dbReference type="ARBA" id="ARBA00022840"/>
    </source>
</evidence>
<evidence type="ECO:0000256" key="4">
    <source>
        <dbReference type="PROSITE-ProRule" id="PRU00175"/>
    </source>
</evidence>
<dbReference type="GeneID" id="27351904"/>
<dbReference type="AlphaFoldDB" id="A0A0D2AAS8"/>